<reference evidence="3" key="1">
    <citation type="journal article" date="2013" name="Environ. Microbiol.">
        <title>Microbiota from the distal guts of lean and obese adolescents exhibit partial functional redundancy besides clear differences in community structure.</title>
        <authorList>
            <person name="Ferrer M."/>
            <person name="Ruiz A."/>
            <person name="Lanza F."/>
            <person name="Haange S.B."/>
            <person name="Oberbach A."/>
            <person name="Till H."/>
            <person name="Bargiela R."/>
            <person name="Campoy C."/>
            <person name="Segura M.T."/>
            <person name="Richter M."/>
            <person name="von Bergen M."/>
            <person name="Seifert J."/>
            <person name="Suarez A."/>
        </authorList>
    </citation>
    <scope>NUCLEOTIDE SEQUENCE</scope>
</reference>
<dbReference type="InterPro" id="IPR017853">
    <property type="entry name" value="GH"/>
</dbReference>
<evidence type="ECO:0000313" key="3">
    <source>
        <dbReference type="EMBL" id="EKC45739.1"/>
    </source>
</evidence>
<dbReference type="EMBL" id="AJWZ01011296">
    <property type="protein sequence ID" value="EKC45739.1"/>
    <property type="molecule type" value="Genomic_DNA"/>
</dbReference>
<evidence type="ECO:0000256" key="1">
    <source>
        <dbReference type="ARBA" id="ARBA00008061"/>
    </source>
</evidence>
<dbReference type="InterPro" id="IPR014756">
    <property type="entry name" value="Ig_E-set"/>
</dbReference>
<dbReference type="Gene3D" id="2.60.40.10">
    <property type="entry name" value="Immunoglobulins"/>
    <property type="match status" value="1"/>
</dbReference>
<comment type="similarity">
    <text evidence="1">Belongs to the glycosyl hydrolase 13 family.</text>
</comment>
<dbReference type="SUPFAM" id="SSF51445">
    <property type="entry name" value="(Trans)glycosidases"/>
    <property type="match status" value="1"/>
</dbReference>
<dbReference type="InterPro" id="IPR013783">
    <property type="entry name" value="Ig-like_fold"/>
</dbReference>
<dbReference type="PANTHER" id="PTHR43002">
    <property type="entry name" value="GLYCOGEN DEBRANCHING ENZYME"/>
    <property type="match status" value="1"/>
</dbReference>
<feature type="domain" description="Glycosyl hydrolase family 13 catalytic" evidence="2">
    <location>
        <begin position="129"/>
        <end position="182"/>
    </location>
</feature>
<dbReference type="SUPFAM" id="SSF81296">
    <property type="entry name" value="E set domains"/>
    <property type="match status" value="1"/>
</dbReference>
<dbReference type="Gene3D" id="3.20.20.80">
    <property type="entry name" value="Glycosidases"/>
    <property type="match status" value="1"/>
</dbReference>
<organism evidence="3">
    <name type="scientific">human gut metagenome</name>
    <dbReference type="NCBI Taxonomy" id="408170"/>
    <lineage>
        <taxon>unclassified sequences</taxon>
        <taxon>metagenomes</taxon>
        <taxon>organismal metagenomes</taxon>
    </lineage>
</organism>
<dbReference type="AlphaFoldDB" id="K1RQA3"/>
<dbReference type="GO" id="GO:0005975">
    <property type="term" value="P:carbohydrate metabolic process"/>
    <property type="evidence" value="ECO:0007669"/>
    <property type="project" value="InterPro"/>
</dbReference>
<dbReference type="InterPro" id="IPR006047">
    <property type="entry name" value="GH13_cat_dom"/>
</dbReference>
<protein>
    <submittedName>
        <fullName evidence="3">Glycogen debranching enzyme GlgX</fullName>
    </submittedName>
</protein>
<dbReference type="Pfam" id="PF00128">
    <property type="entry name" value="Alpha-amylase"/>
    <property type="match status" value="1"/>
</dbReference>
<sequence length="206" mass="24114">MLLFRPYAKFPYARLRFPDSYKIGNTYSMLVFGLDEIDFEYAYSFDGPYEPEKGIIFDKKKYILDPYAKAVIGQSGWGKKQEHEGVYKARVVNSDYDWGNCTQPKLPFEELIIYELHVRGFTQDGSSGVKNKGTFAGIREKIPYLKELGINAVEMMPIFEFDEMGSYRNYDGRQLYDYWGYNTVCFFAPNTSYESDHKHHHEGREL</sequence>
<comment type="caution">
    <text evidence="3">The sequence shown here is derived from an EMBL/GenBank/DDBJ whole genome shotgun (WGS) entry which is preliminary data.</text>
</comment>
<name>K1RQA3_9ZZZZ</name>
<feature type="non-terminal residue" evidence="3">
    <location>
        <position position="206"/>
    </location>
</feature>
<proteinExistence type="inferred from homology"/>
<accession>K1RQA3</accession>
<evidence type="ECO:0000259" key="2">
    <source>
        <dbReference type="Pfam" id="PF00128"/>
    </source>
</evidence>
<gene>
    <name evidence="3" type="ORF">OBE_16699</name>
</gene>